<proteinExistence type="predicted"/>
<evidence type="ECO:0008006" key="3">
    <source>
        <dbReference type="Google" id="ProtNLM"/>
    </source>
</evidence>
<sequence>MPKRNFPFDGTSPLQLKTHINAFYFEKLNDMDKIYERTRELMQKGSKRMQQEEAEKKRNTNVQTDQAVKCLSCLQSKRFGISCVFCERQLCVDCSHQCSTCAESFCNLCSIANYDERCEKYFCLGCAEHKC</sequence>
<name>A0ABN8QQ16_9CNID</name>
<keyword evidence="2" id="KW-1185">Reference proteome</keyword>
<dbReference type="Proteomes" id="UP001159405">
    <property type="component" value="Unassembled WGS sequence"/>
</dbReference>
<evidence type="ECO:0000313" key="2">
    <source>
        <dbReference type="Proteomes" id="UP001159405"/>
    </source>
</evidence>
<dbReference type="Pfam" id="PF05458">
    <property type="entry name" value="Siva"/>
    <property type="match status" value="2"/>
</dbReference>
<comment type="caution">
    <text evidence="1">The sequence shown here is derived from an EMBL/GenBank/DDBJ whole genome shotgun (WGS) entry which is preliminary data.</text>
</comment>
<dbReference type="PANTHER" id="PTHR14365">
    <property type="entry name" value="APOPTOSIS REGULATORY PROTEIN SIVA"/>
    <property type="match status" value="1"/>
</dbReference>
<gene>
    <name evidence="1" type="ORF">PLOB_00007457</name>
</gene>
<protein>
    <recommendedName>
        <fullName evidence="3">Apoptosis regulatory protein Siva</fullName>
    </recommendedName>
</protein>
<organism evidence="1 2">
    <name type="scientific">Porites lobata</name>
    <dbReference type="NCBI Taxonomy" id="104759"/>
    <lineage>
        <taxon>Eukaryota</taxon>
        <taxon>Metazoa</taxon>
        <taxon>Cnidaria</taxon>
        <taxon>Anthozoa</taxon>
        <taxon>Hexacorallia</taxon>
        <taxon>Scleractinia</taxon>
        <taxon>Fungiina</taxon>
        <taxon>Poritidae</taxon>
        <taxon>Porites</taxon>
    </lineage>
</organism>
<accession>A0ABN8QQ16</accession>
<dbReference type="InterPro" id="IPR022773">
    <property type="entry name" value="Siva"/>
</dbReference>
<reference evidence="1 2" key="1">
    <citation type="submission" date="2022-05" db="EMBL/GenBank/DDBJ databases">
        <authorList>
            <consortium name="Genoscope - CEA"/>
            <person name="William W."/>
        </authorList>
    </citation>
    <scope>NUCLEOTIDE SEQUENCE [LARGE SCALE GENOMIC DNA]</scope>
</reference>
<dbReference type="EMBL" id="CALNXK010000135">
    <property type="protein sequence ID" value="CAH3166042.1"/>
    <property type="molecule type" value="Genomic_DNA"/>
</dbReference>
<evidence type="ECO:0000313" key="1">
    <source>
        <dbReference type="EMBL" id="CAH3166042.1"/>
    </source>
</evidence>
<dbReference type="PANTHER" id="PTHR14365:SF1">
    <property type="entry name" value="APOPTOSIS REGULATORY PROTEIN SIVA"/>
    <property type="match status" value="1"/>
</dbReference>